<comment type="caution">
    <text evidence="2">The sequence shown here is derived from an EMBL/GenBank/DDBJ whole genome shotgun (WGS) entry which is preliminary data.</text>
</comment>
<gene>
    <name evidence="2" type="ORF">J2Z70_004795</name>
</gene>
<organism evidence="2 3">
    <name type="scientific">Paenibacillus silagei</name>
    <dbReference type="NCBI Taxonomy" id="1670801"/>
    <lineage>
        <taxon>Bacteria</taxon>
        <taxon>Bacillati</taxon>
        <taxon>Bacillota</taxon>
        <taxon>Bacilli</taxon>
        <taxon>Bacillales</taxon>
        <taxon>Paenibacillaceae</taxon>
        <taxon>Paenibacillus</taxon>
    </lineage>
</organism>
<dbReference type="Proteomes" id="UP000773462">
    <property type="component" value="Unassembled WGS sequence"/>
</dbReference>
<name>A0ABS4NZD2_9BACL</name>
<feature type="transmembrane region" description="Helical" evidence="1">
    <location>
        <begin position="21"/>
        <end position="41"/>
    </location>
</feature>
<evidence type="ECO:0000313" key="3">
    <source>
        <dbReference type="Proteomes" id="UP000773462"/>
    </source>
</evidence>
<proteinExistence type="predicted"/>
<sequence>MRNVIEKSNTLGGCKGKRADWLRNYVLIMAGKYSVLIFFQWSTADWTIVLRPEIVLGLDQFFAQCLFELFEKAQDYNAESLVVWLSI</sequence>
<evidence type="ECO:0000256" key="1">
    <source>
        <dbReference type="SAM" id="Phobius"/>
    </source>
</evidence>
<accession>A0ABS4NZD2</accession>
<keyword evidence="1" id="KW-1133">Transmembrane helix</keyword>
<protein>
    <submittedName>
        <fullName evidence="2">Uncharacterized protein</fullName>
    </submittedName>
</protein>
<dbReference type="EMBL" id="JAGGLV010000019">
    <property type="protein sequence ID" value="MBP2114612.1"/>
    <property type="molecule type" value="Genomic_DNA"/>
</dbReference>
<reference evidence="2 3" key="1">
    <citation type="submission" date="2021-03" db="EMBL/GenBank/DDBJ databases">
        <title>Genomic Encyclopedia of Type Strains, Phase IV (KMG-IV): sequencing the most valuable type-strain genomes for metagenomic binning, comparative biology and taxonomic classification.</title>
        <authorList>
            <person name="Goeker M."/>
        </authorList>
    </citation>
    <scope>NUCLEOTIDE SEQUENCE [LARGE SCALE GENOMIC DNA]</scope>
    <source>
        <strain evidence="2 3">DSM 101953</strain>
    </source>
</reference>
<keyword evidence="3" id="KW-1185">Reference proteome</keyword>
<keyword evidence="1" id="KW-0812">Transmembrane</keyword>
<dbReference type="RefSeq" id="WP_209877252.1">
    <property type="nucleotide sequence ID" value="NZ_JAGGLV010000019.1"/>
</dbReference>
<keyword evidence="1" id="KW-0472">Membrane</keyword>
<evidence type="ECO:0000313" key="2">
    <source>
        <dbReference type="EMBL" id="MBP2114612.1"/>
    </source>
</evidence>